<feature type="chain" id="PRO_5014116860" description="Siderophore biosynthesis enzyme" evidence="2">
    <location>
        <begin position="23"/>
        <end position="216"/>
    </location>
</feature>
<dbReference type="RefSeq" id="XP_024695617.1">
    <property type="nucleotide sequence ID" value="XM_024836596.1"/>
</dbReference>
<dbReference type="EMBL" id="MSFM01000002">
    <property type="protein sequence ID" value="PKY07023.1"/>
    <property type="molecule type" value="Genomic_DNA"/>
</dbReference>
<keyword evidence="4" id="KW-1185">Reference proteome</keyword>
<proteinExistence type="predicted"/>
<reference evidence="3" key="1">
    <citation type="submission" date="2016-12" db="EMBL/GenBank/DDBJ databases">
        <title>The genomes of Aspergillus section Nigri reveals drivers in fungal speciation.</title>
        <authorList>
            <consortium name="DOE Joint Genome Institute"/>
            <person name="Vesth T.C."/>
            <person name="Nybo J."/>
            <person name="Theobald S."/>
            <person name="Brandl J."/>
            <person name="Frisvad J.C."/>
            <person name="Nielsen K.F."/>
            <person name="Lyhne E.K."/>
            <person name="Kogle M.E."/>
            <person name="Kuo A."/>
            <person name="Riley R."/>
            <person name="Clum A."/>
            <person name="Nolan M."/>
            <person name="Lipzen A."/>
            <person name="Salamov A."/>
            <person name="Henrissat B."/>
            <person name="Wiebenga A."/>
            <person name="De vries R.P."/>
            <person name="Grigoriev I.V."/>
            <person name="Mortensen U.H."/>
            <person name="Andersen M.R."/>
            <person name="Baker S.E."/>
        </authorList>
    </citation>
    <scope>NUCLEOTIDE SEQUENCE</scope>
    <source>
        <strain evidence="3">IBT 28561</strain>
    </source>
</reference>
<accession>A0A2I1DAX2</accession>
<feature type="region of interest" description="Disordered" evidence="1">
    <location>
        <begin position="101"/>
        <end position="129"/>
    </location>
</feature>
<evidence type="ECO:0000313" key="3">
    <source>
        <dbReference type="EMBL" id="PKY07023.1"/>
    </source>
</evidence>
<dbReference type="Proteomes" id="UP000234254">
    <property type="component" value="Unassembled WGS sequence"/>
</dbReference>
<feature type="signal peptide" evidence="2">
    <location>
        <begin position="1"/>
        <end position="22"/>
    </location>
</feature>
<dbReference type="AlphaFoldDB" id="A0A2I1DAX2"/>
<dbReference type="GeneID" id="36544120"/>
<protein>
    <recommendedName>
        <fullName evidence="5">Siderophore biosynthesis enzyme</fullName>
    </recommendedName>
</protein>
<keyword evidence="2" id="KW-0732">Signal</keyword>
<dbReference type="VEuPathDB" id="FungiDB:P168DRAFT_287532"/>
<feature type="compositionally biased region" description="Low complexity" evidence="1">
    <location>
        <begin position="142"/>
        <end position="182"/>
    </location>
</feature>
<evidence type="ECO:0008006" key="5">
    <source>
        <dbReference type="Google" id="ProtNLM"/>
    </source>
</evidence>
<evidence type="ECO:0000256" key="2">
    <source>
        <dbReference type="SAM" id="SignalP"/>
    </source>
</evidence>
<dbReference type="OrthoDB" id="3942074at2759"/>
<sequence>MPRLLTLTTLLTTLSLLTSSQARTDLEGCTSTATRNQWNEASVLWYVPGTGEICDFPDCGGGRAPPKYDNPACPGYTGSASYEPTFLPGFGKATATATATASAGGDADDDDAAPTAGASATGGTRPGVTGFVSATGKSVAGSASGSATASSSAAASPSGSSRAGVTKSASTSTASSAKTSSSPTDGSVPTSNAAAGGYARIGGGVVGVVAAAVALL</sequence>
<name>A0A2I1DAX2_ASPC2</name>
<organism evidence="3 4">
    <name type="scientific">Aspergillus campestris (strain IBT 28561)</name>
    <dbReference type="NCBI Taxonomy" id="1392248"/>
    <lineage>
        <taxon>Eukaryota</taxon>
        <taxon>Fungi</taxon>
        <taxon>Dikarya</taxon>
        <taxon>Ascomycota</taxon>
        <taxon>Pezizomycotina</taxon>
        <taxon>Eurotiomycetes</taxon>
        <taxon>Eurotiomycetidae</taxon>
        <taxon>Eurotiales</taxon>
        <taxon>Aspergillaceae</taxon>
        <taxon>Aspergillus</taxon>
        <taxon>Aspergillus subgen. Circumdati</taxon>
    </lineage>
</organism>
<evidence type="ECO:0000313" key="4">
    <source>
        <dbReference type="Proteomes" id="UP000234254"/>
    </source>
</evidence>
<feature type="compositionally biased region" description="Low complexity" evidence="1">
    <location>
        <begin position="113"/>
        <end position="123"/>
    </location>
</feature>
<comment type="caution">
    <text evidence="3">The sequence shown here is derived from an EMBL/GenBank/DDBJ whole genome shotgun (WGS) entry which is preliminary data.</text>
</comment>
<gene>
    <name evidence="3" type="ORF">P168DRAFT_287532</name>
</gene>
<evidence type="ECO:0000256" key="1">
    <source>
        <dbReference type="SAM" id="MobiDB-lite"/>
    </source>
</evidence>
<feature type="region of interest" description="Disordered" evidence="1">
    <location>
        <begin position="142"/>
        <end position="189"/>
    </location>
</feature>